<keyword evidence="2" id="KW-1185">Reference proteome</keyword>
<protein>
    <submittedName>
        <fullName evidence="1">Uncharacterized protein</fullName>
    </submittedName>
</protein>
<accession>A0ACC2T6C0</accession>
<sequence>MGTHPDSVTKDNLPATLHTKASFPANYTSSNQDSSSTPTRHLKGDMDNQTFAKCKESLLDNSTTCNRCPAKNNPFRAFLPQESILAKPESIKDNENKKQLKGGGAAVPDLTGQPSIRKLKGGCSKAFSEGDTDLFCTNNHVGSQDCKWIKKHND</sequence>
<dbReference type="Proteomes" id="UP001165960">
    <property type="component" value="Unassembled WGS sequence"/>
</dbReference>
<name>A0ACC2T6C0_9FUNG</name>
<dbReference type="EMBL" id="QTSX02003587">
    <property type="protein sequence ID" value="KAJ9070204.1"/>
    <property type="molecule type" value="Genomic_DNA"/>
</dbReference>
<gene>
    <name evidence="1" type="ORF">DSO57_1010898</name>
</gene>
<comment type="caution">
    <text evidence="1">The sequence shown here is derived from an EMBL/GenBank/DDBJ whole genome shotgun (WGS) entry which is preliminary data.</text>
</comment>
<proteinExistence type="predicted"/>
<organism evidence="1 2">
    <name type="scientific">Entomophthora muscae</name>
    <dbReference type="NCBI Taxonomy" id="34485"/>
    <lineage>
        <taxon>Eukaryota</taxon>
        <taxon>Fungi</taxon>
        <taxon>Fungi incertae sedis</taxon>
        <taxon>Zoopagomycota</taxon>
        <taxon>Entomophthoromycotina</taxon>
        <taxon>Entomophthoromycetes</taxon>
        <taxon>Entomophthorales</taxon>
        <taxon>Entomophthoraceae</taxon>
        <taxon>Entomophthora</taxon>
    </lineage>
</organism>
<reference evidence="1" key="1">
    <citation type="submission" date="2022-04" db="EMBL/GenBank/DDBJ databases">
        <title>Genome of the entomopathogenic fungus Entomophthora muscae.</title>
        <authorList>
            <person name="Elya C."/>
            <person name="Lovett B.R."/>
            <person name="Lee E."/>
            <person name="Macias A.M."/>
            <person name="Hajek A.E."/>
            <person name="De Bivort B.L."/>
            <person name="Kasson M.T."/>
            <person name="De Fine Licht H.H."/>
            <person name="Stajich J.E."/>
        </authorList>
    </citation>
    <scope>NUCLEOTIDE SEQUENCE</scope>
    <source>
        <strain evidence="1">Berkeley</strain>
    </source>
</reference>
<evidence type="ECO:0000313" key="1">
    <source>
        <dbReference type="EMBL" id="KAJ9070204.1"/>
    </source>
</evidence>
<evidence type="ECO:0000313" key="2">
    <source>
        <dbReference type="Proteomes" id="UP001165960"/>
    </source>
</evidence>